<evidence type="ECO:0000313" key="2">
    <source>
        <dbReference type="EMBL" id="KAK9142890.1"/>
    </source>
</evidence>
<feature type="region of interest" description="Disordered" evidence="1">
    <location>
        <begin position="18"/>
        <end position="40"/>
    </location>
</feature>
<reference evidence="2 3" key="1">
    <citation type="submission" date="2024-01" db="EMBL/GenBank/DDBJ databases">
        <title>Genome assemblies of Stephania.</title>
        <authorList>
            <person name="Yang L."/>
        </authorList>
    </citation>
    <scope>NUCLEOTIDE SEQUENCE [LARGE SCALE GENOMIC DNA]</scope>
    <source>
        <strain evidence="2">YNDBR</strain>
        <tissue evidence="2">Leaf</tissue>
    </source>
</reference>
<evidence type="ECO:0000313" key="3">
    <source>
        <dbReference type="Proteomes" id="UP001420932"/>
    </source>
</evidence>
<dbReference type="Proteomes" id="UP001420932">
    <property type="component" value="Unassembled WGS sequence"/>
</dbReference>
<feature type="compositionally biased region" description="Acidic residues" evidence="1">
    <location>
        <begin position="19"/>
        <end position="33"/>
    </location>
</feature>
<dbReference type="AlphaFoldDB" id="A0AAP0K1F2"/>
<protein>
    <submittedName>
        <fullName evidence="2">Uncharacterized protein</fullName>
    </submittedName>
</protein>
<gene>
    <name evidence="2" type="ORF">Syun_012290</name>
</gene>
<sequence>MALEDDIFELMHMCSLSKEEEDEIDIPEEQSVEESEHGKKSLLGPLATIQNFNRGSPIYKSIN</sequence>
<organism evidence="2 3">
    <name type="scientific">Stephania yunnanensis</name>
    <dbReference type="NCBI Taxonomy" id="152371"/>
    <lineage>
        <taxon>Eukaryota</taxon>
        <taxon>Viridiplantae</taxon>
        <taxon>Streptophyta</taxon>
        <taxon>Embryophyta</taxon>
        <taxon>Tracheophyta</taxon>
        <taxon>Spermatophyta</taxon>
        <taxon>Magnoliopsida</taxon>
        <taxon>Ranunculales</taxon>
        <taxon>Menispermaceae</taxon>
        <taxon>Menispermoideae</taxon>
        <taxon>Cissampelideae</taxon>
        <taxon>Stephania</taxon>
    </lineage>
</organism>
<comment type="caution">
    <text evidence="2">The sequence shown here is derived from an EMBL/GenBank/DDBJ whole genome shotgun (WGS) entry which is preliminary data.</text>
</comment>
<dbReference type="EMBL" id="JBBNAF010000005">
    <property type="protein sequence ID" value="KAK9142890.1"/>
    <property type="molecule type" value="Genomic_DNA"/>
</dbReference>
<accession>A0AAP0K1F2</accession>
<evidence type="ECO:0000256" key="1">
    <source>
        <dbReference type="SAM" id="MobiDB-lite"/>
    </source>
</evidence>
<name>A0AAP0K1F2_9MAGN</name>
<proteinExistence type="predicted"/>
<keyword evidence="3" id="KW-1185">Reference proteome</keyword>